<dbReference type="Pfam" id="PF07519">
    <property type="entry name" value="Tannase"/>
    <property type="match status" value="1"/>
</dbReference>
<dbReference type="STRING" id="321614.Q0U061"/>
<evidence type="ECO:0000256" key="5">
    <source>
        <dbReference type="ARBA" id="ARBA00022801"/>
    </source>
</evidence>
<dbReference type="PANTHER" id="PTHR33938:SF8">
    <property type="entry name" value="CARBOXYLIC ESTER HYDROLASE"/>
    <property type="match status" value="1"/>
</dbReference>
<keyword evidence="4 8" id="KW-0732">Signal</keyword>
<name>Q0U061_PHANO</name>
<dbReference type="EC" id="3.1.1.-" evidence="8"/>
<dbReference type="EMBL" id="CH445358">
    <property type="protein sequence ID" value="EAT77772.1"/>
    <property type="molecule type" value="Genomic_DNA"/>
</dbReference>
<keyword evidence="7" id="KW-1015">Disulfide bond</keyword>
<organism evidence="9 10">
    <name type="scientific">Phaeosphaeria nodorum (strain SN15 / ATCC MYA-4574 / FGSC 10173)</name>
    <name type="common">Glume blotch fungus</name>
    <name type="synonym">Parastagonospora nodorum</name>
    <dbReference type="NCBI Taxonomy" id="321614"/>
    <lineage>
        <taxon>Eukaryota</taxon>
        <taxon>Fungi</taxon>
        <taxon>Dikarya</taxon>
        <taxon>Ascomycota</taxon>
        <taxon>Pezizomycotina</taxon>
        <taxon>Dothideomycetes</taxon>
        <taxon>Pleosporomycetidae</taxon>
        <taxon>Pleosporales</taxon>
        <taxon>Pleosporineae</taxon>
        <taxon>Phaeosphaeriaceae</taxon>
        <taxon>Parastagonospora</taxon>
    </lineage>
</organism>
<dbReference type="KEGG" id="pno:SNOG_14920"/>
<gene>
    <name evidence="9" type="ORF">SNOG_14920</name>
</gene>
<dbReference type="AlphaFoldDB" id="Q0U061"/>
<evidence type="ECO:0000256" key="3">
    <source>
        <dbReference type="ARBA" id="ARBA00022723"/>
    </source>
</evidence>
<feature type="chain" id="PRO_5005142501" description="Carboxylic ester hydrolase" evidence="8">
    <location>
        <begin position="17"/>
        <end position="552"/>
    </location>
</feature>
<dbReference type="GeneID" id="5982017"/>
<evidence type="ECO:0000256" key="1">
    <source>
        <dbReference type="ARBA" id="ARBA00006249"/>
    </source>
</evidence>
<dbReference type="PANTHER" id="PTHR33938">
    <property type="entry name" value="FERULOYL ESTERASE B-RELATED"/>
    <property type="match status" value="1"/>
</dbReference>
<reference evidence="10" key="1">
    <citation type="journal article" date="2007" name="Plant Cell">
        <title>Dothideomycete-plant interactions illuminated by genome sequencing and EST analysis of the wheat pathogen Stagonospora nodorum.</title>
        <authorList>
            <person name="Hane J.K."/>
            <person name="Lowe R.G."/>
            <person name="Solomon P.S."/>
            <person name="Tan K.C."/>
            <person name="Schoch C.L."/>
            <person name="Spatafora J.W."/>
            <person name="Crous P.W."/>
            <person name="Kodira C."/>
            <person name="Birren B.W."/>
            <person name="Galagan J.E."/>
            <person name="Torriani S.F."/>
            <person name="McDonald B.A."/>
            <person name="Oliver R.P."/>
        </authorList>
    </citation>
    <scope>NUCLEOTIDE SEQUENCE [LARGE SCALE GENOMIC DNA]</scope>
    <source>
        <strain evidence="10">SN15 / ATCC MYA-4574 / FGSC 10173</strain>
    </source>
</reference>
<evidence type="ECO:0000256" key="2">
    <source>
        <dbReference type="ARBA" id="ARBA00022487"/>
    </source>
</evidence>
<dbReference type="VEuPathDB" id="FungiDB:JI435_431210"/>
<proteinExistence type="inferred from homology"/>
<sequence length="552" mass="60726">MRYLMLATRFAAACTATRLLAKCHGNVTTLPSLGGYLDSISATVVNASNKFNFCNVTAQYAHPGSNDTIHVYLYLPMENWNGRFLATGGGGYRMKTNDSDMMVNVEKGYAAMTTDGGNWRTSKSSESWALLGPGNINFELLTNYAGAVLEDCTSIGKTITTELYGKAPTFSYWNGCSTSGRQGLMLAQRFPKLYDGIMAASPAVNWAKLMVAMYWPHFVMNQLGVYPTPCEFDAIKAAALEACDALDGVKDGVISYPENCLFDPREVVGRPISCGNTSTVISDEAATIAYKTWLGPQTSQGSSLWYGLSLDTPLSEFVGDCSEQGCRGIPVFMASEWVRLWVKKGDPNFNITNMTYADYEAIFRYSSEAYGPIISTDNPDLSSFREAGGKMITWHGMADPQTIPEGTTDYYERVLRLDPKAPDFYRYFKAPGVWHCGGGPGPSPKTAFDALVAWVEEGVIPDELPASITTANIEKKTKLCPYPLVSVYKGGSSLQESSYPCLHDLLGFWWRHGDATLSYPPAQYFRSSSDEGYPPESPFCLRQAIVEVFPWH</sequence>
<dbReference type="SUPFAM" id="SSF53474">
    <property type="entry name" value="alpha/beta-Hydrolases"/>
    <property type="match status" value="1"/>
</dbReference>
<dbReference type="GO" id="GO:0052689">
    <property type="term" value="F:carboxylic ester hydrolase activity"/>
    <property type="evidence" value="ECO:0000318"/>
    <property type="project" value="GO_Central"/>
</dbReference>
<keyword evidence="5 8" id="KW-0378">Hydrolase</keyword>
<evidence type="ECO:0000256" key="6">
    <source>
        <dbReference type="ARBA" id="ARBA00022837"/>
    </source>
</evidence>
<feature type="signal peptide" evidence="8">
    <location>
        <begin position="1"/>
        <end position="16"/>
    </location>
</feature>
<accession>Q0U061</accession>
<protein>
    <recommendedName>
        <fullName evidence="8">Carboxylic ester hydrolase</fullName>
        <ecNumber evidence="8">3.1.1.-</ecNumber>
    </recommendedName>
</protein>
<evidence type="ECO:0000256" key="7">
    <source>
        <dbReference type="ARBA" id="ARBA00023157"/>
    </source>
</evidence>
<dbReference type="OMA" id="ATLWPQV"/>
<keyword evidence="6" id="KW-0106">Calcium</keyword>
<dbReference type="InParanoid" id="Q0U061"/>
<comment type="similarity">
    <text evidence="1 8">Belongs to the tannase family.</text>
</comment>
<dbReference type="InterPro" id="IPR011118">
    <property type="entry name" value="Tannase/feruloyl_esterase"/>
</dbReference>
<evidence type="ECO:0000256" key="4">
    <source>
        <dbReference type="ARBA" id="ARBA00022729"/>
    </source>
</evidence>
<dbReference type="GO" id="GO:0030600">
    <property type="term" value="F:feruloyl esterase activity"/>
    <property type="evidence" value="ECO:0007669"/>
    <property type="project" value="UniProtKB-ARBA"/>
</dbReference>
<dbReference type="InterPro" id="IPR029058">
    <property type="entry name" value="AB_hydrolase_fold"/>
</dbReference>
<evidence type="ECO:0000256" key="8">
    <source>
        <dbReference type="RuleBase" id="RU361238"/>
    </source>
</evidence>
<evidence type="ECO:0000313" key="9">
    <source>
        <dbReference type="EMBL" id="EAT77772.1"/>
    </source>
</evidence>
<evidence type="ECO:0000313" key="10">
    <source>
        <dbReference type="Proteomes" id="UP000001055"/>
    </source>
</evidence>
<keyword evidence="3" id="KW-0479">Metal-binding</keyword>
<dbReference type="Proteomes" id="UP000001055">
    <property type="component" value="Unassembled WGS sequence"/>
</dbReference>
<dbReference type="RefSeq" id="XP_001805090.1">
    <property type="nucleotide sequence ID" value="XM_001805038.1"/>
</dbReference>
<dbReference type="GO" id="GO:0046872">
    <property type="term" value="F:metal ion binding"/>
    <property type="evidence" value="ECO:0007669"/>
    <property type="project" value="UniProtKB-KW"/>
</dbReference>
<keyword evidence="2" id="KW-0719">Serine esterase</keyword>